<keyword evidence="8" id="KW-1185">Reference proteome</keyword>
<dbReference type="InterPro" id="IPR040048">
    <property type="entry name" value="ZNF277"/>
</dbReference>
<keyword evidence="1" id="KW-0479">Metal-binding</keyword>
<feature type="domain" description="C2H2-type" evidence="6">
    <location>
        <begin position="303"/>
        <end position="332"/>
    </location>
</feature>
<feature type="domain" description="C2H2-type" evidence="6">
    <location>
        <begin position="205"/>
        <end position="234"/>
    </location>
</feature>
<dbReference type="SUPFAM" id="SSF57667">
    <property type="entry name" value="beta-beta-alpha zinc fingers"/>
    <property type="match status" value="2"/>
</dbReference>
<evidence type="ECO:0000256" key="3">
    <source>
        <dbReference type="ARBA" id="ARBA00022833"/>
    </source>
</evidence>
<dbReference type="InterPro" id="IPR013087">
    <property type="entry name" value="Znf_C2H2_type"/>
</dbReference>
<dbReference type="InterPro" id="IPR036236">
    <property type="entry name" value="Znf_C2H2_sf"/>
</dbReference>
<evidence type="ECO:0000313" key="8">
    <source>
        <dbReference type="Proteomes" id="UP000694388"/>
    </source>
</evidence>
<proteinExistence type="inferred from homology"/>
<dbReference type="PANTHER" id="PTHR13267">
    <property type="entry name" value="ZINC FINGER PROTEIN 277"/>
    <property type="match status" value="1"/>
</dbReference>
<accession>A0A8C4R1P3</accession>
<dbReference type="GeneTree" id="ENSGT00390000010852"/>
<name>A0A8C4R1P3_EPTBU</name>
<evidence type="ECO:0000256" key="4">
    <source>
        <dbReference type="ARBA" id="ARBA00034119"/>
    </source>
</evidence>
<dbReference type="PROSITE" id="PS50157">
    <property type="entry name" value="ZINC_FINGER_C2H2_2"/>
    <property type="match status" value="2"/>
</dbReference>
<keyword evidence="3" id="KW-0862">Zinc</keyword>
<dbReference type="InterPro" id="IPR041661">
    <property type="entry name" value="ZN622/Rei1/Reh1_Znf-C2H2"/>
</dbReference>
<dbReference type="OMA" id="NEDENDW"/>
<protein>
    <submittedName>
        <fullName evidence="7">Zinc finger protein 277</fullName>
    </submittedName>
</protein>
<dbReference type="Pfam" id="PF12756">
    <property type="entry name" value="zf-C2H2_2"/>
    <property type="match status" value="2"/>
</dbReference>
<dbReference type="Ensembl" id="ENSEBUT00000024424.1">
    <property type="protein sequence ID" value="ENSEBUP00000023847.1"/>
    <property type="gene ID" value="ENSEBUG00000014687.1"/>
</dbReference>
<dbReference type="Proteomes" id="UP000694388">
    <property type="component" value="Unplaced"/>
</dbReference>
<evidence type="ECO:0000313" key="7">
    <source>
        <dbReference type="Ensembl" id="ENSEBUP00000023847.1"/>
    </source>
</evidence>
<evidence type="ECO:0000256" key="2">
    <source>
        <dbReference type="ARBA" id="ARBA00022771"/>
    </source>
</evidence>
<dbReference type="Gene3D" id="3.30.160.60">
    <property type="entry name" value="Classic Zinc Finger"/>
    <property type="match status" value="1"/>
</dbReference>
<keyword evidence="2 5" id="KW-0863">Zinc-finger</keyword>
<dbReference type="SMART" id="SM00355">
    <property type="entry name" value="ZnF_C2H2"/>
    <property type="match status" value="4"/>
</dbReference>
<sequence length="399" mass="46119">MNGDSLITRMQCRTSCGSVHAGGTALIDGLLEPLNLPERAPAQEYSPAELPCLLCSEQVAPQDMQGLLHHMVLTHSLLIADVGLVADFPRWTDEPLHDFKILAVMAYTEEQERLWLLCNTLPEDRQLRERLQQQRLEEVLQQQQWERQDITFSRECFFCTEHFTGNRSLLLNHMAQEHAFSVGLPDNIVSCTQLLDLLQSKLDNFQCLYCEKMFKDKSTLNSHMRKKQHRRINPRNKDYDKFYIINYLELGKKWKDVLSEDDRGTKDEDVHKFDLPRLRQELGLSFYQQVKLVNFIRREVYCRRCYACGSSFPNRNELVTHMTSSGHLGSPPLCKDWDQPQYYFPTYENDTLLYGLSDSEDESPSATRTNGVPVIAEDIPNPAALRQQSVLKNLLKSSS</sequence>
<dbReference type="PANTHER" id="PTHR13267:SF3">
    <property type="entry name" value="ZINC FINGER PROTEIN 277"/>
    <property type="match status" value="1"/>
</dbReference>
<organism evidence="7 8">
    <name type="scientific">Eptatretus burgeri</name>
    <name type="common">Inshore hagfish</name>
    <dbReference type="NCBI Taxonomy" id="7764"/>
    <lineage>
        <taxon>Eukaryota</taxon>
        <taxon>Metazoa</taxon>
        <taxon>Chordata</taxon>
        <taxon>Craniata</taxon>
        <taxon>Vertebrata</taxon>
        <taxon>Cyclostomata</taxon>
        <taxon>Myxini</taxon>
        <taxon>Myxiniformes</taxon>
        <taxon>Myxinidae</taxon>
        <taxon>Eptatretinae</taxon>
        <taxon>Eptatretus</taxon>
    </lineage>
</organism>
<evidence type="ECO:0000256" key="5">
    <source>
        <dbReference type="PROSITE-ProRule" id="PRU00042"/>
    </source>
</evidence>
<dbReference type="GO" id="GO:0008270">
    <property type="term" value="F:zinc ion binding"/>
    <property type="evidence" value="ECO:0007669"/>
    <property type="project" value="UniProtKB-KW"/>
</dbReference>
<dbReference type="AlphaFoldDB" id="A0A8C4R1P3"/>
<evidence type="ECO:0000259" key="6">
    <source>
        <dbReference type="PROSITE" id="PS50157"/>
    </source>
</evidence>
<comment type="similarity">
    <text evidence="4">Belongs to the ZNF277 family.</text>
</comment>
<dbReference type="PROSITE" id="PS00028">
    <property type="entry name" value="ZINC_FINGER_C2H2_1"/>
    <property type="match status" value="2"/>
</dbReference>
<evidence type="ECO:0000256" key="1">
    <source>
        <dbReference type="ARBA" id="ARBA00022723"/>
    </source>
</evidence>
<reference evidence="7" key="1">
    <citation type="submission" date="2025-08" db="UniProtKB">
        <authorList>
            <consortium name="Ensembl"/>
        </authorList>
    </citation>
    <scope>IDENTIFICATION</scope>
</reference>
<reference evidence="7" key="2">
    <citation type="submission" date="2025-09" db="UniProtKB">
        <authorList>
            <consortium name="Ensembl"/>
        </authorList>
    </citation>
    <scope>IDENTIFICATION</scope>
</reference>